<feature type="compositionally biased region" description="Low complexity" evidence="1">
    <location>
        <begin position="87"/>
        <end position="107"/>
    </location>
</feature>
<evidence type="ECO:0000256" key="1">
    <source>
        <dbReference type="SAM" id="MobiDB-lite"/>
    </source>
</evidence>
<reference evidence="3" key="1">
    <citation type="submission" date="2020-02" db="EMBL/GenBank/DDBJ databases">
        <authorList>
            <person name="Meier V. D."/>
        </authorList>
    </citation>
    <scope>NUCLEOTIDE SEQUENCE</scope>
    <source>
        <strain evidence="3">AVDCRST_MAG89</strain>
    </source>
</reference>
<gene>
    <name evidence="3" type="ORF">AVDCRST_MAG89-2882</name>
</gene>
<protein>
    <submittedName>
        <fullName evidence="3">Uncharacterized protein</fullName>
    </submittedName>
</protein>
<name>A0A6J4M060_9BACT</name>
<proteinExistence type="predicted"/>
<dbReference type="AlphaFoldDB" id="A0A6J4M060"/>
<keyword evidence="2" id="KW-0812">Transmembrane</keyword>
<evidence type="ECO:0000313" key="3">
    <source>
        <dbReference type="EMBL" id="CAA9346214.1"/>
    </source>
</evidence>
<keyword evidence="2" id="KW-0472">Membrane</keyword>
<keyword evidence="2" id="KW-1133">Transmembrane helix</keyword>
<organism evidence="3">
    <name type="scientific">uncultured Gemmatimonadota bacterium</name>
    <dbReference type="NCBI Taxonomy" id="203437"/>
    <lineage>
        <taxon>Bacteria</taxon>
        <taxon>Pseudomonadati</taxon>
        <taxon>Gemmatimonadota</taxon>
        <taxon>environmental samples</taxon>
    </lineage>
</organism>
<accession>A0A6J4M060</accession>
<feature type="region of interest" description="Disordered" evidence="1">
    <location>
        <begin position="61"/>
        <end position="107"/>
    </location>
</feature>
<dbReference type="EMBL" id="CADCTV010000600">
    <property type="protein sequence ID" value="CAA9346214.1"/>
    <property type="molecule type" value="Genomic_DNA"/>
</dbReference>
<sequence length="107" mass="10999">MTQPHSAVFPRALLAAPALLLLAGCDAAAIAREQPGLAIGVVLVLFLAIAGVVQTMNEPAFPSRTREKRLSASSSSDSPDVDDWTFSSDNDSSADSCDSGGDSSSCD</sequence>
<feature type="transmembrane region" description="Helical" evidence="2">
    <location>
        <begin position="37"/>
        <end position="56"/>
    </location>
</feature>
<evidence type="ECO:0000256" key="2">
    <source>
        <dbReference type="SAM" id="Phobius"/>
    </source>
</evidence>